<dbReference type="HOGENOM" id="CLU_021264_8_1_5"/>
<dbReference type="Pfam" id="PF01522">
    <property type="entry name" value="Polysacc_deac_1"/>
    <property type="match status" value="1"/>
</dbReference>
<dbReference type="OrthoDB" id="276604at2"/>
<dbReference type="Proteomes" id="UP000001402">
    <property type="component" value="Chromosome"/>
</dbReference>
<protein>
    <recommendedName>
        <fullName evidence="3">Chitooligosaccharide deacetylase</fullName>
    </recommendedName>
    <alternativeName>
        <fullName evidence="6">Nodulation protein B</fullName>
    </alternativeName>
</protein>
<evidence type="ECO:0000259" key="8">
    <source>
        <dbReference type="PROSITE" id="PS51677"/>
    </source>
</evidence>
<reference evidence="9" key="1">
    <citation type="submission" date="2010-12" db="EMBL/GenBank/DDBJ databases">
        <title>Complete sequence of Rhodopseudomonas palustris DX-1.</title>
        <authorList>
            <consortium name="US DOE Joint Genome Institute"/>
            <person name="Lucas S."/>
            <person name="Copeland A."/>
            <person name="Lapidus A."/>
            <person name="Cheng J.-F."/>
            <person name="Goodwin L."/>
            <person name="Pitluck S."/>
            <person name="Misra M."/>
            <person name="Chertkov O."/>
            <person name="Detter J.C."/>
            <person name="Han C."/>
            <person name="Tapia R."/>
            <person name="Land M."/>
            <person name="Hauser L."/>
            <person name="Kyrpides N."/>
            <person name="Ivanova N."/>
            <person name="Ovchinnikova G."/>
            <person name="Logan B."/>
            <person name="Oda Y."/>
            <person name="Harwood C."/>
            <person name="Woyke T."/>
        </authorList>
    </citation>
    <scope>NUCLEOTIDE SEQUENCE [LARGE SCALE GENOMIC DNA]</scope>
    <source>
        <strain evidence="9">DX-1</strain>
    </source>
</reference>
<proteinExistence type="inferred from homology"/>
<dbReference type="STRING" id="652103.Rpdx1_2388"/>
<comment type="function">
    <text evidence="1">Is involved in generating a small heat-stable compound (Nod), an acylated oligomer of N-acetylglucosamine, that stimulates mitosis in various plant protoplasts.</text>
</comment>
<dbReference type="AlphaFoldDB" id="E6VEE7"/>
<evidence type="ECO:0000256" key="5">
    <source>
        <dbReference type="ARBA" id="ARBA00022801"/>
    </source>
</evidence>
<keyword evidence="5" id="KW-0378">Hydrolase</keyword>
<dbReference type="InterPro" id="IPR011330">
    <property type="entry name" value="Glyco_hydro/deAcase_b/a-brl"/>
</dbReference>
<dbReference type="EMBL" id="CP002418">
    <property type="protein sequence ID" value="ADU43979.1"/>
    <property type="molecule type" value="Genomic_DNA"/>
</dbReference>
<gene>
    <name evidence="9" type="ordered locus">Rpdx1_2388</name>
</gene>
<dbReference type="GO" id="GO:0046872">
    <property type="term" value="F:metal ion binding"/>
    <property type="evidence" value="ECO:0007669"/>
    <property type="project" value="UniProtKB-KW"/>
</dbReference>
<evidence type="ECO:0000256" key="1">
    <source>
        <dbReference type="ARBA" id="ARBA00003236"/>
    </source>
</evidence>
<evidence type="ECO:0000256" key="7">
    <source>
        <dbReference type="SAM" id="SignalP"/>
    </source>
</evidence>
<name>E6VEE7_RHOPX</name>
<dbReference type="PROSITE" id="PS51677">
    <property type="entry name" value="NODB"/>
    <property type="match status" value="1"/>
</dbReference>
<comment type="similarity">
    <text evidence="2">Belongs to the polysaccharide deacetylase family.</text>
</comment>
<dbReference type="GO" id="GO:0005975">
    <property type="term" value="P:carbohydrate metabolic process"/>
    <property type="evidence" value="ECO:0007669"/>
    <property type="project" value="InterPro"/>
</dbReference>
<dbReference type="PANTHER" id="PTHR10587:SF133">
    <property type="entry name" value="CHITIN DEACETYLASE 1-RELATED"/>
    <property type="match status" value="1"/>
</dbReference>
<evidence type="ECO:0000256" key="2">
    <source>
        <dbReference type="ARBA" id="ARBA00010973"/>
    </source>
</evidence>
<accession>E6VEE7</accession>
<dbReference type="Gene3D" id="3.20.20.370">
    <property type="entry name" value="Glycoside hydrolase/deacetylase"/>
    <property type="match status" value="1"/>
</dbReference>
<keyword evidence="4" id="KW-0479">Metal-binding</keyword>
<organism evidence="9 10">
    <name type="scientific">Rhodopseudomonas palustris (strain DX-1)</name>
    <dbReference type="NCBI Taxonomy" id="652103"/>
    <lineage>
        <taxon>Bacteria</taxon>
        <taxon>Pseudomonadati</taxon>
        <taxon>Pseudomonadota</taxon>
        <taxon>Alphaproteobacteria</taxon>
        <taxon>Hyphomicrobiales</taxon>
        <taxon>Nitrobacteraceae</taxon>
        <taxon>Rhodopseudomonas</taxon>
    </lineage>
</organism>
<dbReference type="GO" id="GO:0016020">
    <property type="term" value="C:membrane"/>
    <property type="evidence" value="ECO:0007669"/>
    <property type="project" value="TreeGrafter"/>
</dbReference>
<keyword evidence="7" id="KW-0732">Signal</keyword>
<evidence type="ECO:0000313" key="9">
    <source>
        <dbReference type="EMBL" id="ADU43979.1"/>
    </source>
</evidence>
<dbReference type="InterPro" id="IPR050248">
    <property type="entry name" value="Polysacc_deacetylase_ArnD"/>
</dbReference>
<dbReference type="PANTHER" id="PTHR10587">
    <property type="entry name" value="GLYCOSYL TRANSFERASE-RELATED"/>
    <property type="match status" value="1"/>
</dbReference>
<dbReference type="GO" id="GO:0016810">
    <property type="term" value="F:hydrolase activity, acting on carbon-nitrogen (but not peptide) bonds"/>
    <property type="evidence" value="ECO:0007669"/>
    <property type="project" value="InterPro"/>
</dbReference>
<dbReference type="InterPro" id="IPR002509">
    <property type="entry name" value="NODB_dom"/>
</dbReference>
<dbReference type="KEGG" id="rpx:Rpdx1_2388"/>
<evidence type="ECO:0000256" key="4">
    <source>
        <dbReference type="ARBA" id="ARBA00022723"/>
    </source>
</evidence>
<sequence length="319" mass="33891" precursor="true">MRITAALIVAGVVSLGTTAAMAQAPKAATAAAPQPAAAPLAAAPAPAPAPQPAAAAKPVCANPDALGVGRIVEIDTTGGPGFGFEHFKQLDFLRDKEVVLTFDDGPWQATTPAVLKALADQCTRAIFFPIGKHATYYPELLKQVAAAGHTVGAHTWSHANLANKKLTEQQAKDEIEKGFAAVKWAIGGAPAPFFRFPALQHPPALVTYLGTRNVAMFSCDLDSFDFKARKSQQVVDTVMNKLDKRGKGIILMHDFQKSTAEALPELLRRLKAGGYKVVHMRAKAPVQTLPQYDEELVKSSALPTVSTRPVNAVVQTVSE</sequence>
<evidence type="ECO:0000256" key="6">
    <source>
        <dbReference type="ARBA" id="ARBA00032976"/>
    </source>
</evidence>
<feature type="signal peptide" evidence="7">
    <location>
        <begin position="1"/>
        <end position="22"/>
    </location>
</feature>
<dbReference type="CDD" id="cd10917">
    <property type="entry name" value="CE4_NodB_like_6s_7s"/>
    <property type="match status" value="1"/>
</dbReference>
<dbReference type="BioCyc" id="RPAL652103:RPDX1_RS11710-MONOMER"/>
<evidence type="ECO:0000256" key="3">
    <source>
        <dbReference type="ARBA" id="ARBA00020071"/>
    </source>
</evidence>
<dbReference type="SUPFAM" id="SSF88713">
    <property type="entry name" value="Glycoside hydrolase/deacetylase"/>
    <property type="match status" value="1"/>
</dbReference>
<evidence type="ECO:0000313" key="10">
    <source>
        <dbReference type="Proteomes" id="UP000001402"/>
    </source>
</evidence>
<feature type="domain" description="NodB homology" evidence="8">
    <location>
        <begin position="96"/>
        <end position="278"/>
    </location>
</feature>
<dbReference type="eggNOG" id="COG0726">
    <property type="taxonomic scope" value="Bacteria"/>
</dbReference>
<feature type="chain" id="PRO_5003210652" description="Chitooligosaccharide deacetylase" evidence="7">
    <location>
        <begin position="23"/>
        <end position="319"/>
    </location>
</feature>